<feature type="region of interest" description="Disordered" evidence="1">
    <location>
        <begin position="1845"/>
        <end position="1876"/>
    </location>
</feature>
<feature type="region of interest" description="Disordered" evidence="1">
    <location>
        <begin position="1463"/>
        <end position="1494"/>
    </location>
</feature>
<feature type="compositionally biased region" description="Low complexity" evidence="1">
    <location>
        <begin position="1211"/>
        <end position="1230"/>
    </location>
</feature>
<feature type="region of interest" description="Disordered" evidence="1">
    <location>
        <begin position="2023"/>
        <end position="2056"/>
    </location>
</feature>
<feature type="region of interest" description="Disordered" evidence="1">
    <location>
        <begin position="1303"/>
        <end position="1335"/>
    </location>
</feature>
<feature type="region of interest" description="Disordered" evidence="1">
    <location>
        <begin position="701"/>
        <end position="722"/>
    </location>
</feature>
<feature type="compositionally biased region" description="Polar residues" evidence="1">
    <location>
        <begin position="1419"/>
        <end position="1437"/>
    </location>
</feature>
<feature type="region of interest" description="Disordered" evidence="1">
    <location>
        <begin position="1380"/>
        <end position="1402"/>
    </location>
</feature>
<sequence length="2201" mass="245016">MSFSLAEALSKTEFWDKMPEDFDCCFFLEPLQEKGYLSMKETWEIRLKHPNISRLKALINAVDLSANQMTGNNEIQTTKQMIDHEMQRQGNDLGANLHELILNEIADVITINIEILLGANTKPGLRVALGQARNELDKAKRLMSSSQVVQNYTMTNVSDIHQTRAAWLLGRQFVRDYHNSRRSSYQDSSINNGMCCLWHAQSNHVQPYTNRPHDWCISNDYSKVTDLFAANCPCTCCQSQLKSQSHRSHELTNNRENVNNVRSRENDLCGYSKHYLVTRRASSLVSTVDYVYSTKSTEVLHSAERALKLIKSRNGCLACKDIYSTNEIMTSLAEPANAICPAGKTRLTTTPLEGLDEERPLSRLSSITQVKVTNGEIAQAIAKDSSLEGPRLGLLDKLRNFAAPSPKPAYRRNLESSISDDDYYSDNDTGSVSSFTSVSSFSSCALSSWLEDEFEPEEGEEHEEQEVISGDCAKEDIIFQIPAQQTVSCFCIEKNSANPEDKQLEPDRKLKAKEKADKSLDSIKQNGSAESCLETCGLIRTKFVTKLTNEMNTKQTVKKSASGVNDQMWESQKSVFWSMKHLLVTTTDFVQVLPDLLKLRLFTEEQLKFNNNFQNSSSIAILRAVGERIDANKSAMAMFMVALRSHNSELVDKMHQKVFASVRCQGRRPSNWTSQQGDAFKKEEKFEPIANRIQHVGNAYRHHQPDSQPSRYSRRPFSVHPASDADNIRHIRQNYVMAPTSNAYFRKTSYSRSMTPTPLTINSKPRKTFETPFTDQRRFDKTFLGNTDPSRDIAEIKNGIELATPIGKRCFIEPDQITEATASKILPTKSAGTVAKNKEKMVDQTLFSEPFTQEVSIESPNKSDLVATAGCQDDCPSFLLPDDARPLASDVVVVREESSSSSSSPPTLLAVEAPSQVMTDEEADTIPDPCTIDLANKVTNSFSKEPLFVEIENKEQEASKKSARDLTEEKIQDLENDEEKLVVSVQLGDHPTSSLRRSASCRFESTRRKIEEVDEKELHDRDEKPSNLAKGVVGRKRSNSCITKGSIIVPLPVIKRKSRTSKTDAGLEQQLKSLAQRLESLGDVIKTTMDQEAVLSIDIKNIDVNAFVTEMVSHCIISTKSAWLIRKCADHVDCIDQFLGVMIGLDPSDVADVIQLCPKTTEFIAQVVKNADKEIKNVPENVKIINDAEISQTTNTEVDPATPNRDISETSKISQDNLSSSSNSTILDFSQSASTHRDDSECDDTGSEETVTPPSFSQTSGERENLASSEQALWSKNKNCCYDRGQKTADICHQADLPLIKLSPSPENNIVGQEREESSTSGTDEEKGNETFPHIHEKRDGETVFYFENDCKAGDQQCVEVAGDCFVDARELSRLNENCKPQESDLKGEESSQTNKIDSKQRARVQLFIKNPTVKAKLQQRSFKSGRNSPALNNPSSEGHYVSQILFPISTRKNSINRKAAQENLNSKQTTEAIAGQDSDLTPDSATTAGNQKPVNLEEKFSIKSEVKVDMPPVLSLNSASQKNICLHDSSIGENFSSSVSFPLKSSTDSEVFLENDINNNNNHGEVCKSPLTTILTNGGNISPPSSLKKKVGHRVSFSDLPPIEIELERQVKNRLSMSEKTSATSPKGNSSALVMTTKPQPPPPVKPAVVTSNARPATPMPSSDTLKAPLLTKMSTPPTPSTNEEDDILKRGSKIPLPVNEIDQINELLMDILEEIEAENISLNRCLYDLVKVNLLSDKLASTVSPTYEESCRKHKETGDKEVLENQLPETDRERCVEKLLDVLTNLGLETLSKCRNCILGRLCQLSTYEDYETAQKAAAAANGSPTLERSPVNYEILVDGDAMNAGDHGNGNVSARHMTGRNPSSEESEFSATESDDDIHMLRHHFGRHRGAVGSNLTIKEVEEEEEQHVVEDSPEKPADKRVKDIVIKKRIINIRDMLTMLIDEGIVEPRQVWMILGAGSDSAQKAKLKQDLQHLDNATLTRLYGVAGLEDLQFLMEDEDLDEEVKNIPCLRSFGMRSCKNRKTNKTNSNPEKPSSVHTSDLHGGVTSSRSLKTDATQMMDEHSALMRSQEQRLSQLTSLSTRAKMGKDKTSTVSNSPQSDNSQDPTTSSMERSAGDPLYEWCQRNNLSDQSATALRKGGYTDPSQLQDLTEDGIEELNGLSWLHKAKLWVAIENLRLDAFYRKSHSGLTDILNLLET</sequence>
<feature type="compositionally biased region" description="Polar residues" evidence="1">
    <location>
        <begin position="1653"/>
        <end position="1666"/>
    </location>
</feature>
<dbReference type="EMBL" id="CAWYQH010000068">
    <property type="protein sequence ID" value="CAK8680390.1"/>
    <property type="molecule type" value="Genomic_DNA"/>
</dbReference>
<accession>A0ABP0FL43</accession>
<feature type="region of interest" description="Disordered" evidence="1">
    <location>
        <begin position="2084"/>
        <end position="2117"/>
    </location>
</feature>
<feature type="region of interest" description="Disordered" evidence="1">
    <location>
        <begin position="1617"/>
        <end position="1688"/>
    </location>
</feature>
<protein>
    <submittedName>
        <fullName evidence="2">Uncharacterized protein</fullName>
    </submittedName>
</protein>
<feature type="compositionally biased region" description="Polar residues" evidence="1">
    <location>
        <begin position="1617"/>
        <end position="1635"/>
    </location>
</feature>
<feature type="compositionally biased region" description="Polar residues" evidence="1">
    <location>
        <begin position="2095"/>
        <end position="2115"/>
    </location>
</feature>
<name>A0ABP0FL43_CLALP</name>
<gene>
    <name evidence="2" type="ORF">CVLEPA_LOCUS10646</name>
</gene>
<feature type="region of interest" description="Disordered" evidence="1">
    <location>
        <begin position="1194"/>
        <end position="1269"/>
    </location>
</feature>
<comment type="caution">
    <text evidence="2">The sequence shown here is derived from an EMBL/GenBank/DDBJ whole genome shotgun (WGS) entry which is preliminary data.</text>
</comment>
<evidence type="ECO:0000313" key="2">
    <source>
        <dbReference type="EMBL" id="CAK8680390.1"/>
    </source>
</evidence>
<feature type="compositionally biased region" description="Polar residues" evidence="1">
    <location>
        <begin position="2029"/>
        <end position="2042"/>
    </location>
</feature>
<evidence type="ECO:0000313" key="3">
    <source>
        <dbReference type="Proteomes" id="UP001642483"/>
    </source>
</evidence>
<evidence type="ECO:0000256" key="1">
    <source>
        <dbReference type="SAM" id="MobiDB-lite"/>
    </source>
</evidence>
<feature type="compositionally biased region" description="Basic and acidic residues" evidence="1">
    <location>
        <begin position="1313"/>
        <end position="1335"/>
    </location>
</feature>
<dbReference type="Proteomes" id="UP001642483">
    <property type="component" value="Unassembled WGS sequence"/>
</dbReference>
<reference evidence="2 3" key="1">
    <citation type="submission" date="2024-02" db="EMBL/GenBank/DDBJ databases">
        <authorList>
            <person name="Daric V."/>
            <person name="Darras S."/>
        </authorList>
    </citation>
    <scope>NUCLEOTIDE SEQUENCE [LARGE SCALE GENOMIC DNA]</scope>
</reference>
<feature type="compositionally biased region" description="Basic and acidic residues" evidence="1">
    <location>
        <begin position="1380"/>
        <end position="1390"/>
    </location>
</feature>
<keyword evidence="3" id="KW-1185">Reference proteome</keyword>
<organism evidence="2 3">
    <name type="scientific">Clavelina lepadiformis</name>
    <name type="common">Light-bulb sea squirt</name>
    <name type="synonym">Ascidia lepadiformis</name>
    <dbReference type="NCBI Taxonomy" id="159417"/>
    <lineage>
        <taxon>Eukaryota</taxon>
        <taxon>Metazoa</taxon>
        <taxon>Chordata</taxon>
        <taxon>Tunicata</taxon>
        <taxon>Ascidiacea</taxon>
        <taxon>Aplousobranchia</taxon>
        <taxon>Clavelinidae</taxon>
        <taxon>Clavelina</taxon>
    </lineage>
</organism>
<feature type="region of interest" description="Disordered" evidence="1">
    <location>
        <begin position="1418"/>
        <end position="1437"/>
    </location>
</feature>
<feature type="compositionally biased region" description="Polar residues" evidence="1">
    <location>
        <begin position="1479"/>
        <end position="1494"/>
    </location>
</feature>
<proteinExistence type="predicted"/>
<feature type="compositionally biased region" description="Polar residues" evidence="1">
    <location>
        <begin position="1463"/>
        <end position="1472"/>
    </location>
</feature>
<feature type="compositionally biased region" description="Polar residues" evidence="1">
    <location>
        <begin position="1248"/>
        <end position="1269"/>
    </location>
</feature>